<reference evidence="2" key="1">
    <citation type="submission" date="2014-09" db="EMBL/GenBank/DDBJ databases">
        <authorList>
            <person name="Magalhaes I.L.F."/>
            <person name="Oliveira U."/>
            <person name="Santos F.R."/>
            <person name="Vidigal T.H.D.A."/>
            <person name="Brescovit A.D."/>
            <person name="Santos A.J."/>
        </authorList>
    </citation>
    <scope>NUCLEOTIDE SEQUENCE</scope>
    <source>
        <tissue evidence="2">Shoot tissue taken approximately 20 cm above the soil surface</tissue>
    </source>
</reference>
<dbReference type="EMBL" id="GBRH01264565">
    <property type="protein sequence ID" value="JAD33330.1"/>
    <property type="molecule type" value="Transcribed_RNA"/>
</dbReference>
<evidence type="ECO:0000256" key="1">
    <source>
        <dbReference type="SAM" id="MobiDB-lite"/>
    </source>
</evidence>
<accession>A0A0A8Z9C5</accession>
<sequence>MAPYTSGSATNATRGGRGETEARKMVLEKGTTMQEGKAALYQIIFITDTPHGVLKQHVNQWSATDPEVFPPKFLFS</sequence>
<feature type="region of interest" description="Disordered" evidence="1">
    <location>
        <begin position="1"/>
        <end position="21"/>
    </location>
</feature>
<reference evidence="2" key="2">
    <citation type="journal article" date="2015" name="Data Brief">
        <title>Shoot transcriptome of the giant reed, Arundo donax.</title>
        <authorList>
            <person name="Barrero R.A."/>
            <person name="Guerrero F.D."/>
            <person name="Moolhuijzen P."/>
            <person name="Goolsby J.A."/>
            <person name="Tidwell J."/>
            <person name="Bellgard S.E."/>
            <person name="Bellgard M.I."/>
        </authorList>
    </citation>
    <scope>NUCLEOTIDE SEQUENCE</scope>
    <source>
        <tissue evidence="2">Shoot tissue taken approximately 20 cm above the soil surface</tissue>
    </source>
</reference>
<dbReference type="AlphaFoldDB" id="A0A0A8Z9C5"/>
<feature type="compositionally biased region" description="Polar residues" evidence="1">
    <location>
        <begin position="1"/>
        <end position="13"/>
    </location>
</feature>
<name>A0A0A8Z9C5_ARUDO</name>
<proteinExistence type="predicted"/>
<protein>
    <submittedName>
        <fullName evidence="2">Uncharacterized protein</fullName>
    </submittedName>
</protein>
<evidence type="ECO:0000313" key="2">
    <source>
        <dbReference type="EMBL" id="JAD33330.1"/>
    </source>
</evidence>
<organism evidence="2">
    <name type="scientific">Arundo donax</name>
    <name type="common">Giant reed</name>
    <name type="synonym">Donax arundinaceus</name>
    <dbReference type="NCBI Taxonomy" id="35708"/>
    <lineage>
        <taxon>Eukaryota</taxon>
        <taxon>Viridiplantae</taxon>
        <taxon>Streptophyta</taxon>
        <taxon>Embryophyta</taxon>
        <taxon>Tracheophyta</taxon>
        <taxon>Spermatophyta</taxon>
        <taxon>Magnoliopsida</taxon>
        <taxon>Liliopsida</taxon>
        <taxon>Poales</taxon>
        <taxon>Poaceae</taxon>
        <taxon>PACMAD clade</taxon>
        <taxon>Arundinoideae</taxon>
        <taxon>Arundineae</taxon>
        <taxon>Arundo</taxon>
    </lineage>
</organism>